<organism evidence="3">
    <name type="scientific">Micromonas pusilla (strain CCMP1545)</name>
    <name type="common">Picoplanktonic green alga</name>
    <dbReference type="NCBI Taxonomy" id="564608"/>
    <lineage>
        <taxon>Eukaryota</taxon>
        <taxon>Viridiplantae</taxon>
        <taxon>Chlorophyta</taxon>
        <taxon>Mamiellophyceae</taxon>
        <taxon>Mamiellales</taxon>
        <taxon>Mamiellaceae</taxon>
        <taxon>Micromonas</taxon>
    </lineage>
</organism>
<dbReference type="RefSeq" id="XP_003062112.1">
    <property type="nucleotide sequence ID" value="XM_003062066.1"/>
</dbReference>
<dbReference type="AlphaFoldDB" id="C1N2M6"/>
<reference evidence="2 3" key="1">
    <citation type="journal article" date="2009" name="Science">
        <title>Green evolution and dynamic adaptations revealed by genomes of the marine picoeukaryotes Micromonas.</title>
        <authorList>
            <person name="Worden A.Z."/>
            <person name="Lee J.H."/>
            <person name="Mock T."/>
            <person name="Rouze P."/>
            <person name="Simmons M.P."/>
            <person name="Aerts A.L."/>
            <person name="Allen A.E."/>
            <person name="Cuvelier M.L."/>
            <person name="Derelle E."/>
            <person name="Everett M.V."/>
            <person name="Foulon E."/>
            <person name="Grimwood J."/>
            <person name="Gundlach H."/>
            <person name="Henrissat B."/>
            <person name="Napoli C."/>
            <person name="McDonald S.M."/>
            <person name="Parker M.S."/>
            <person name="Rombauts S."/>
            <person name="Salamov A."/>
            <person name="Von Dassow P."/>
            <person name="Badger J.H."/>
            <person name="Coutinho P.M."/>
            <person name="Demir E."/>
            <person name="Dubchak I."/>
            <person name="Gentemann C."/>
            <person name="Eikrem W."/>
            <person name="Gready J.E."/>
            <person name="John U."/>
            <person name="Lanier W."/>
            <person name="Lindquist E.A."/>
            <person name="Lucas S."/>
            <person name="Mayer K.F."/>
            <person name="Moreau H."/>
            <person name="Not F."/>
            <person name="Otillar R."/>
            <person name="Panaud O."/>
            <person name="Pangilinan J."/>
            <person name="Paulsen I."/>
            <person name="Piegu B."/>
            <person name="Poliakov A."/>
            <person name="Robbens S."/>
            <person name="Schmutz J."/>
            <person name="Toulza E."/>
            <person name="Wyss T."/>
            <person name="Zelensky A."/>
            <person name="Zhou K."/>
            <person name="Armbrust E.V."/>
            <person name="Bhattacharya D."/>
            <person name="Goodenough U.W."/>
            <person name="Van de Peer Y."/>
            <person name="Grigoriev I.V."/>
        </authorList>
    </citation>
    <scope>NUCLEOTIDE SEQUENCE [LARGE SCALE GENOMIC DNA]</scope>
    <source>
        <strain evidence="2 3">CCMP1545</strain>
    </source>
</reference>
<proteinExistence type="predicted"/>
<feature type="region of interest" description="Disordered" evidence="1">
    <location>
        <begin position="64"/>
        <end position="93"/>
    </location>
</feature>
<gene>
    <name evidence="2" type="ORF">MICPUCDRAFT_41848</name>
</gene>
<dbReference type="OrthoDB" id="547517at2759"/>
<feature type="region of interest" description="Disordered" evidence="1">
    <location>
        <begin position="123"/>
        <end position="167"/>
    </location>
</feature>
<evidence type="ECO:0000256" key="1">
    <source>
        <dbReference type="SAM" id="MobiDB-lite"/>
    </source>
</evidence>
<dbReference type="GeneID" id="9687342"/>
<keyword evidence="3" id="KW-1185">Reference proteome</keyword>
<evidence type="ECO:0000313" key="3">
    <source>
        <dbReference type="Proteomes" id="UP000001876"/>
    </source>
</evidence>
<protein>
    <submittedName>
        <fullName evidence="2">Predicted protein</fullName>
    </submittedName>
</protein>
<dbReference type="OMA" id="YTDIKKW"/>
<sequence>MASALYTDIKKWKDGKPGSIFCRPREGLFGMRDWADDPELAHLVAPSNGPDGEEKFLVMSSENAKRGHMKRGGASRPMARRDSPDGAASGDSAAERVRMVAGADGGLDVLLAAATAEGDIDAEGRRRAGAGTGAGATTSGKRPRDVETPPPLAETTAEPAVEHSKDGHVVRHVPSKRRHVVGSSTGVDPAPAAPANPFRGVKRAPIDVAVAAANPELSRRRDLAAAWDHPRIALARAAGLNAVRAAGAGMFQHPSALSAAALDHAVAAETRRASAATAPPPQGPGGGASAAAAVAASPADPAADRAVALAASFTAAAAGASAVLDQGALGSAHALGACVRSLAAEASELYVLLGPHPATVRTIVALLVACAAGGERYQADQRLVLTQLWEACRGMHFPNGVGETEAATQALRRRVVEMVEGAIAAAAGMNIGAVAAGAGAGARARADGAGLGLGLGLGLGGAYKADAEAVARAVAMAQAHAREQVQMRAGAAAQVAVARAERPESAAS</sequence>
<dbReference type="KEGG" id="mpp:MICPUCDRAFT_41848"/>
<dbReference type="Proteomes" id="UP000001876">
    <property type="component" value="Unassembled WGS sequence"/>
</dbReference>
<accession>C1N2M6</accession>
<evidence type="ECO:0000313" key="2">
    <source>
        <dbReference type="EMBL" id="EEH53824.1"/>
    </source>
</evidence>
<feature type="region of interest" description="Disordered" evidence="1">
    <location>
        <begin position="271"/>
        <end position="292"/>
    </location>
</feature>
<name>C1N2M6_MICPC</name>
<dbReference type="EMBL" id="GG663745">
    <property type="protein sequence ID" value="EEH53824.1"/>
    <property type="molecule type" value="Genomic_DNA"/>
</dbReference>